<dbReference type="PANTHER" id="PTHR42920:SF5">
    <property type="entry name" value="EAMA DOMAIN-CONTAINING PROTEIN"/>
    <property type="match status" value="1"/>
</dbReference>
<feature type="transmembrane region" description="Helical" evidence="6">
    <location>
        <begin position="194"/>
        <end position="212"/>
    </location>
</feature>
<feature type="transmembrane region" description="Helical" evidence="6">
    <location>
        <begin position="224"/>
        <end position="244"/>
    </location>
</feature>
<feature type="transmembrane region" description="Helical" evidence="6">
    <location>
        <begin position="288"/>
        <end position="308"/>
    </location>
</feature>
<feature type="transmembrane region" description="Helical" evidence="6">
    <location>
        <begin position="168"/>
        <end position="188"/>
    </location>
</feature>
<name>A0A7W3UZT8_9GAMM</name>
<evidence type="ECO:0000256" key="6">
    <source>
        <dbReference type="SAM" id="Phobius"/>
    </source>
</evidence>
<dbReference type="AlphaFoldDB" id="A0A7W3UZT8"/>
<dbReference type="GO" id="GO:0005886">
    <property type="term" value="C:plasma membrane"/>
    <property type="evidence" value="ECO:0007669"/>
    <property type="project" value="UniProtKB-SubCell"/>
</dbReference>
<feature type="transmembrane region" description="Helical" evidence="6">
    <location>
        <begin position="314"/>
        <end position="331"/>
    </location>
</feature>
<dbReference type="SUPFAM" id="SSF103481">
    <property type="entry name" value="Multidrug resistance efflux transporter EmrE"/>
    <property type="match status" value="2"/>
</dbReference>
<evidence type="ECO:0000259" key="7">
    <source>
        <dbReference type="Pfam" id="PF00892"/>
    </source>
</evidence>
<feature type="transmembrane region" description="Helical" evidence="6">
    <location>
        <begin position="43"/>
        <end position="69"/>
    </location>
</feature>
<dbReference type="InterPro" id="IPR051258">
    <property type="entry name" value="Diverse_Substrate_Transporter"/>
</dbReference>
<evidence type="ECO:0000313" key="9">
    <source>
        <dbReference type="Proteomes" id="UP000550609"/>
    </source>
</evidence>
<dbReference type="Gene3D" id="1.10.3730.20">
    <property type="match status" value="1"/>
</dbReference>
<feature type="transmembrane region" description="Helical" evidence="6">
    <location>
        <begin position="259"/>
        <end position="281"/>
    </location>
</feature>
<evidence type="ECO:0000256" key="5">
    <source>
        <dbReference type="ARBA" id="ARBA00023136"/>
    </source>
</evidence>
<dbReference type="Proteomes" id="UP000550609">
    <property type="component" value="Unassembled WGS sequence"/>
</dbReference>
<dbReference type="EMBL" id="JACIUV010000003">
    <property type="protein sequence ID" value="MBB1116888.1"/>
    <property type="molecule type" value="Genomic_DNA"/>
</dbReference>
<comment type="caution">
    <text evidence="8">The sequence shown here is derived from an EMBL/GenBank/DDBJ whole genome shotgun (WGS) entry which is preliminary data.</text>
</comment>
<comment type="subcellular location">
    <subcellularLocation>
        <location evidence="1">Cell membrane</location>
        <topology evidence="1">Multi-pass membrane protein</topology>
    </subcellularLocation>
</comment>
<evidence type="ECO:0000313" key="8">
    <source>
        <dbReference type="EMBL" id="MBB1116888.1"/>
    </source>
</evidence>
<keyword evidence="5 6" id="KW-0472">Membrane</keyword>
<keyword evidence="3 6" id="KW-0812">Transmembrane</keyword>
<proteinExistence type="predicted"/>
<organism evidence="8 9">
    <name type="scientific">Stenotrophomonas koreensis</name>
    <dbReference type="NCBI Taxonomy" id="266128"/>
    <lineage>
        <taxon>Bacteria</taxon>
        <taxon>Pseudomonadati</taxon>
        <taxon>Pseudomonadota</taxon>
        <taxon>Gammaproteobacteria</taxon>
        <taxon>Lysobacterales</taxon>
        <taxon>Lysobacteraceae</taxon>
        <taxon>Stenotrophomonas</taxon>
    </lineage>
</organism>
<accession>A0A7W3UZT8</accession>
<dbReference type="InterPro" id="IPR000620">
    <property type="entry name" value="EamA_dom"/>
</dbReference>
<dbReference type="Pfam" id="PF00892">
    <property type="entry name" value="EamA"/>
    <property type="match status" value="2"/>
</dbReference>
<dbReference type="InterPro" id="IPR037185">
    <property type="entry name" value="EmrE-like"/>
</dbReference>
<reference evidence="8 9" key="1">
    <citation type="submission" date="2020-08" db="EMBL/GenBank/DDBJ databases">
        <title>Stenotrophomonas sp. W1S232.</title>
        <authorList>
            <person name="Deng Y."/>
        </authorList>
    </citation>
    <scope>NUCLEOTIDE SEQUENCE [LARGE SCALE GENOMIC DNA]</scope>
    <source>
        <strain evidence="8 9">W1S232</strain>
    </source>
</reference>
<evidence type="ECO:0000256" key="4">
    <source>
        <dbReference type="ARBA" id="ARBA00022989"/>
    </source>
</evidence>
<feature type="transmembrane region" description="Helical" evidence="6">
    <location>
        <begin position="110"/>
        <end position="136"/>
    </location>
</feature>
<keyword evidence="2" id="KW-1003">Cell membrane</keyword>
<gene>
    <name evidence="8" type="ORF">H4O09_07485</name>
</gene>
<evidence type="ECO:0000256" key="2">
    <source>
        <dbReference type="ARBA" id="ARBA00022475"/>
    </source>
</evidence>
<keyword evidence="4 6" id="KW-1133">Transmembrane helix</keyword>
<evidence type="ECO:0000256" key="1">
    <source>
        <dbReference type="ARBA" id="ARBA00004651"/>
    </source>
</evidence>
<feature type="domain" description="EamA" evidence="7">
    <location>
        <begin position="46"/>
        <end position="182"/>
    </location>
</feature>
<feature type="transmembrane region" description="Helical" evidence="6">
    <location>
        <begin position="75"/>
        <end position="98"/>
    </location>
</feature>
<evidence type="ECO:0000256" key="3">
    <source>
        <dbReference type="ARBA" id="ARBA00022692"/>
    </source>
</evidence>
<sequence length="338" mass="35291">MPRVWPDAAARGDNARLVPGSIDVSAGPDSPLAARAATASRRLALSGLALAAIGAVAASGKAIIVKLAYRHGIDAMSLLALRMLVAFPFFVAMGLWAARRSSRTLSLREWLQVAGLGFTGYYLSSYLDFLGLAYISATLERLILYLSPTLVMLIALVVLGQRPSRQQLLALAVSYGGVLLAFGHDIAFDGRRTLIGSALVFAGALSYAIYLFGSGQVVARIGALRLTAYASGIASVLCVGQYLLTRPASGLLAFPAPVYWLSLLNGTLCTVLPVLAIMIGVKRIGPALAAQVSMLGPVSTIVLSVWLLAEPMGLWQSAGTALVLAGVLLVGRGAGRGR</sequence>
<feature type="transmembrane region" description="Helical" evidence="6">
    <location>
        <begin position="142"/>
        <end position="161"/>
    </location>
</feature>
<protein>
    <submittedName>
        <fullName evidence="8">DMT family transporter</fullName>
    </submittedName>
</protein>
<feature type="domain" description="EamA" evidence="7">
    <location>
        <begin position="195"/>
        <end position="330"/>
    </location>
</feature>
<dbReference type="PANTHER" id="PTHR42920">
    <property type="entry name" value="OS03G0707200 PROTEIN-RELATED"/>
    <property type="match status" value="1"/>
</dbReference>